<reference evidence="1" key="1">
    <citation type="journal article" date="2020" name="Fungal Divers.">
        <title>Resolving the Mortierellaceae phylogeny through synthesis of multi-gene phylogenetics and phylogenomics.</title>
        <authorList>
            <person name="Vandepol N."/>
            <person name="Liber J."/>
            <person name="Desiro A."/>
            <person name="Na H."/>
            <person name="Kennedy M."/>
            <person name="Barry K."/>
            <person name="Grigoriev I.V."/>
            <person name="Miller A.N."/>
            <person name="O'Donnell K."/>
            <person name="Stajich J.E."/>
            <person name="Bonito G."/>
        </authorList>
    </citation>
    <scope>NUCLEOTIDE SEQUENCE</scope>
    <source>
        <strain evidence="1">NRRL 6426</strain>
    </source>
</reference>
<proteinExistence type="predicted"/>
<organism evidence="1 2">
    <name type="scientific">Linnemannia schmuckeri</name>
    <dbReference type="NCBI Taxonomy" id="64567"/>
    <lineage>
        <taxon>Eukaryota</taxon>
        <taxon>Fungi</taxon>
        <taxon>Fungi incertae sedis</taxon>
        <taxon>Mucoromycota</taxon>
        <taxon>Mortierellomycotina</taxon>
        <taxon>Mortierellomycetes</taxon>
        <taxon>Mortierellales</taxon>
        <taxon>Mortierellaceae</taxon>
        <taxon>Linnemannia</taxon>
    </lineage>
</organism>
<dbReference type="Proteomes" id="UP000748756">
    <property type="component" value="Unassembled WGS sequence"/>
</dbReference>
<dbReference type="EMBL" id="JAAAUQ010001934">
    <property type="protein sequence ID" value="KAF9130562.1"/>
    <property type="molecule type" value="Genomic_DNA"/>
</dbReference>
<accession>A0A9P5RHU0</accession>
<dbReference type="OrthoDB" id="2399838at2759"/>
<name>A0A9P5RHU0_9FUNG</name>
<feature type="non-terminal residue" evidence="1">
    <location>
        <position position="119"/>
    </location>
</feature>
<evidence type="ECO:0000313" key="2">
    <source>
        <dbReference type="Proteomes" id="UP000748756"/>
    </source>
</evidence>
<sequence length="119" mass="14240">MIDYINNQWMKPEKLVRWALYLRRDYQHINTNNLVESWHKTLKRQHLGYERDLRGDDLIHLLTGVVDIDFRTHHYKVVHGLEPIVLSEYDRSVKAKALELPFDIAKNMVTEINDDKKIS</sequence>
<evidence type="ECO:0000313" key="1">
    <source>
        <dbReference type="EMBL" id="KAF9130562.1"/>
    </source>
</evidence>
<protein>
    <submittedName>
        <fullName evidence="1">Uncharacterized protein</fullName>
    </submittedName>
</protein>
<keyword evidence="2" id="KW-1185">Reference proteome</keyword>
<gene>
    <name evidence="1" type="ORF">BG015_003988</name>
</gene>
<comment type="caution">
    <text evidence="1">The sequence shown here is derived from an EMBL/GenBank/DDBJ whole genome shotgun (WGS) entry which is preliminary data.</text>
</comment>
<dbReference type="AlphaFoldDB" id="A0A9P5RHU0"/>